<dbReference type="InterPro" id="IPR016484">
    <property type="entry name" value="GTPase_Der"/>
</dbReference>
<dbReference type="Gene3D" id="3.40.50.300">
    <property type="entry name" value="P-loop containing nucleotide triphosphate hydrolases"/>
    <property type="match status" value="2"/>
</dbReference>
<evidence type="ECO:0000256" key="6">
    <source>
        <dbReference type="ARBA" id="ARBA00023134"/>
    </source>
</evidence>
<feature type="binding site" evidence="8">
    <location>
        <begin position="124"/>
        <end position="127"/>
    </location>
    <ligand>
        <name>GTP</name>
        <dbReference type="ChEBI" id="CHEBI:37565"/>
        <label>1</label>
    </ligand>
</feature>
<evidence type="ECO:0000256" key="9">
    <source>
        <dbReference type="PROSITE-ProRule" id="PRU01049"/>
    </source>
</evidence>
<dbReference type="NCBIfam" id="TIGR03594">
    <property type="entry name" value="GTPase_EngA"/>
    <property type="match status" value="1"/>
</dbReference>
<comment type="subunit">
    <text evidence="8">Associates with the 50S ribosomal subunit.</text>
</comment>
<dbReference type="FunFam" id="3.30.300.20:FF:000004">
    <property type="entry name" value="GTPase Der"/>
    <property type="match status" value="1"/>
</dbReference>
<accession>A0A255XVC7</accession>
<evidence type="ECO:0000313" key="12">
    <source>
        <dbReference type="EMBL" id="OYQ20949.1"/>
    </source>
</evidence>
<evidence type="ECO:0000256" key="7">
    <source>
        <dbReference type="ARBA" id="ARBA00032345"/>
    </source>
</evidence>
<dbReference type="Pfam" id="PF01926">
    <property type="entry name" value="MMR_HSR1"/>
    <property type="match status" value="2"/>
</dbReference>
<feature type="binding site" evidence="8">
    <location>
        <begin position="311"/>
        <end position="314"/>
    </location>
    <ligand>
        <name>GTP</name>
        <dbReference type="ChEBI" id="CHEBI:37565"/>
        <label>2</label>
    </ligand>
</feature>
<dbReference type="NCBIfam" id="TIGR00231">
    <property type="entry name" value="small_GTP"/>
    <property type="match status" value="2"/>
</dbReference>
<comment type="caution">
    <text evidence="12">The sequence shown here is derived from an EMBL/GenBank/DDBJ whole genome shotgun (WGS) entry which is preliminary data.</text>
</comment>
<dbReference type="PIRSF" id="PIRSF006485">
    <property type="entry name" value="GTP-binding_EngA"/>
    <property type="match status" value="1"/>
</dbReference>
<dbReference type="GO" id="GO:0005525">
    <property type="term" value="F:GTP binding"/>
    <property type="evidence" value="ECO:0007669"/>
    <property type="project" value="UniProtKB-UniRule"/>
</dbReference>
<comment type="similarity">
    <text evidence="1 8 9 10">Belongs to the TRAFAC class TrmE-Era-EngA-EngB-Septin-like GTPase superfamily. EngA (Der) GTPase family.</text>
</comment>
<dbReference type="Gene3D" id="3.30.300.20">
    <property type="match status" value="1"/>
</dbReference>
<keyword evidence="5 8" id="KW-0547">Nucleotide-binding</keyword>
<dbReference type="Pfam" id="PF14714">
    <property type="entry name" value="KH_dom-like"/>
    <property type="match status" value="1"/>
</dbReference>
<dbReference type="PANTHER" id="PTHR43834">
    <property type="entry name" value="GTPASE DER"/>
    <property type="match status" value="1"/>
</dbReference>
<evidence type="ECO:0000256" key="5">
    <source>
        <dbReference type="ARBA" id="ARBA00022741"/>
    </source>
</evidence>
<dbReference type="PRINTS" id="PR00326">
    <property type="entry name" value="GTP1OBG"/>
</dbReference>
<evidence type="ECO:0000256" key="4">
    <source>
        <dbReference type="ARBA" id="ARBA00022737"/>
    </source>
</evidence>
<comment type="function">
    <text evidence="8 10">GTPase that plays an essential role in the late steps of ribosome biogenesis.</text>
</comment>
<proteinExistence type="inferred from homology"/>
<reference evidence="12 13" key="1">
    <citation type="submission" date="2017-07" db="EMBL/GenBank/DDBJ databases">
        <title>Elstera cyanobacteriorum sp. nov., a novel bacterium isolated from cyanobacterial aggregates in a eutrophic lake.</title>
        <authorList>
            <person name="Cai H."/>
        </authorList>
    </citation>
    <scope>NUCLEOTIDE SEQUENCE [LARGE SCALE GENOMIC DNA]</scope>
    <source>
        <strain evidence="12 13">TH019</strain>
    </source>
</reference>
<dbReference type="InterPro" id="IPR027417">
    <property type="entry name" value="P-loop_NTPase"/>
</dbReference>
<dbReference type="InterPro" id="IPR015946">
    <property type="entry name" value="KH_dom-like_a/b"/>
</dbReference>
<dbReference type="InterPro" id="IPR031166">
    <property type="entry name" value="G_ENGA"/>
</dbReference>
<evidence type="ECO:0000256" key="1">
    <source>
        <dbReference type="ARBA" id="ARBA00008279"/>
    </source>
</evidence>
<evidence type="ECO:0000256" key="2">
    <source>
        <dbReference type="ARBA" id="ARBA00020953"/>
    </source>
</evidence>
<keyword evidence="13" id="KW-1185">Reference proteome</keyword>
<dbReference type="FunFam" id="3.40.50.300:FF:000057">
    <property type="entry name" value="GTPase Der"/>
    <property type="match status" value="1"/>
</dbReference>
<dbReference type="EMBL" id="NOXS01000025">
    <property type="protein sequence ID" value="OYQ20949.1"/>
    <property type="molecule type" value="Genomic_DNA"/>
</dbReference>
<feature type="domain" description="EngA-type G" evidence="11">
    <location>
        <begin position="8"/>
        <end position="172"/>
    </location>
</feature>
<feature type="binding site" evidence="8">
    <location>
        <begin position="61"/>
        <end position="65"/>
    </location>
    <ligand>
        <name>GTP</name>
        <dbReference type="ChEBI" id="CHEBI:37565"/>
        <label>1</label>
    </ligand>
</feature>
<dbReference type="PROSITE" id="PS51712">
    <property type="entry name" value="G_ENGA"/>
    <property type="match status" value="2"/>
</dbReference>
<dbReference type="InterPro" id="IPR005225">
    <property type="entry name" value="Small_GTP-bd"/>
</dbReference>
<evidence type="ECO:0000256" key="8">
    <source>
        <dbReference type="HAMAP-Rule" id="MF_00195"/>
    </source>
</evidence>
<evidence type="ECO:0000256" key="10">
    <source>
        <dbReference type="RuleBase" id="RU004481"/>
    </source>
</evidence>
<dbReference type="SUPFAM" id="SSF52540">
    <property type="entry name" value="P-loop containing nucleoside triphosphate hydrolases"/>
    <property type="match status" value="2"/>
</dbReference>
<dbReference type="OrthoDB" id="9805918at2"/>
<dbReference type="RefSeq" id="WP_094407531.1">
    <property type="nucleotide sequence ID" value="NZ_BMJZ01000007.1"/>
</dbReference>
<dbReference type="GO" id="GO:0042254">
    <property type="term" value="P:ribosome biogenesis"/>
    <property type="evidence" value="ECO:0007669"/>
    <property type="project" value="UniProtKB-KW"/>
</dbReference>
<dbReference type="InterPro" id="IPR032859">
    <property type="entry name" value="KH_dom-like"/>
</dbReference>
<dbReference type="InterPro" id="IPR006073">
    <property type="entry name" value="GTP-bd"/>
</dbReference>
<name>A0A255XVC7_9PROT</name>
<dbReference type="PANTHER" id="PTHR43834:SF6">
    <property type="entry name" value="GTPASE DER"/>
    <property type="match status" value="1"/>
</dbReference>
<dbReference type="Proteomes" id="UP000216361">
    <property type="component" value="Unassembled WGS sequence"/>
</dbReference>
<feature type="domain" description="EngA-type G" evidence="11">
    <location>
        <begin position="193"/>
        <end position="368"/>
    </location>
</feature>
<protein>
    <recommendedName>
        <fullName evidence="2 8">GTPase Der</fullName>
    </recommendedName>
    <alternativeName>
        <fullName evidence="7 8">GTP-binding protein EngA</fullName>
    </alternativeName>
</protein>
<feature type="binding site" evidence="8">
    <location>
        <begin position="14"/>
        <end position="21"/>
    </location>
    <ligand>
        <name>GTP</name>
        <dbReference type="ChEBI" id="CHEBI:37565"/>
        <label>1</label>
    </ligand>
</feature>
<dbReference type="CDD" id="cd01894">
    <property type="entry name" value="EngA1"/>
    <property type="match status" value="1"/>
</dbReference>
<dbReference type="HAMAP" id="MF_00195">
    <property type="entry name" value="GTPase_Der"/>
    <property type="match status" value="1"/>
</dbReference>
<dbReference type="CDD" id="cd01895">
    <property type="entry name" value="EngA2"/>
    <property type="match status" value="1"/>
</dbReference>
<keyword evidence="6 8" id="KW-0342">GTP-binding</keyword>
<organism evidence="12 13">
    <name type="scientific">Elstera cyanobacteriorum</name>
    <dbReference type="NCBI Taxonomy" id="2022747"/>
    <lineage>
        <taxon>Bacteria</taxon>
        <taxon>Pseudomonadati</taxon>
        <taxon>Pseudomonadota</taxon>
        <taxon>Alphaproteobacteria</taxon>
        <taxon>Rhodospirillales</taxon>
        <taxon>Rhodospirillaceae</taxon>
        <taxon>Elstera</taxon>
    </lineage>
</organism>
<evidence type="ECO:0000256" key="3">
    <source>
        <dbReference type="ARBA" id="ARBA00022517"/>
    </source>
</evidence>
<evidence type="ECO:0000259" key="11">
    <source>
        <dbReference type="PROSITE" id="PS51712"/>
    </source>
</evidence>
<evidence type="ECO:0000313" key="13">
    <source>
        <dbReference type="Proteomes" id="UP000216361"/>
    </source>
</evidence>
<sequence>MPDLTLPPIVAIVGRPNVGKSTLFNRLVGKKLAIVDDTPGVTRDRREADGHLGDLEFRVMDTAGLENATDDSLPARMRRQTEQALADADIILFVIDGRAGVTADDTHFANLLRRSNQPILLLVNKAEGQAARAGFLEAYELGIGEPIPVSAEHGEGMADLYQALRPLILKDLPEIEDEATDDEDEAAAARRPLQVAICGRPNVGKSTMINQLLGEDRLLTGPEAGITRDSISVSFTHRDREMKLFDTAGLRRRPKVHDKLEKLSVADTLRSIQYAEVVIMVIDGTQGLDKQDLNIAASVIDEGRAIVLAVNKWDAVENKDERLQEIKDRLSISLTQVSGIPIVTCSGLTGRSLNVLLDQALQAHKRWNFRVTTSKLNRWLEGALEAHQPPLVSGRRIKIRYGTQIKARPPTLALFCTKASELPDHYIRYLVNSFRDTFDLPGVPIRVVLRQPDNPYDDD</sequence>
<gene>
    <name evidence="8" type="primary">der</name>
    <name evidence="12" type="ORF">CHR90_03160</name>
</gene>
<dbReference type="AlphaFoldDB" id="A0A255XVC7"/>
<feature type="binding site" evidence="8">
    <location>
        <begin position="246"/>
        <end position="250"/>
    </location>
    <ligand>
        <name>GTP</name>
        <dbReference type="ChEBI" id="CHEBI:37565"/>
        <label>2</label>
    </ligand>
</feature>
<keyword evidence="4 10" id="KW-0677">Repeat</keyword>
<feature type="binding site" evidence="8">
    <location>
        <begin position="199"/>
        <end position="206"/>
    </location>
    <ligand>
        <name>GTP</name>
        <dbReference type="ChEBI" id="CHEBI:37565"/>
        <label>2</label>
    </ligand>
</feature>
<keyword evidence="3 8" id="KW-0690">Ribosome biogenesis</keyword>